<gene>
    <name evidence="2" type="ORF">GRF29_1536g1199097</name>
</gene>
<evidence type="ECO:0000313" key="3">
    <source>
        <dbReference type="Proteomes" id="UP001280581"/>
    </source>
</evidence>
<dbReference type="Proteomes" id="UP001280581">
    <property type="component" value="Unassembled WGS sequence"/>
</dbReference>
<protein>
    <submittedName>
        <fullName evidence="2">Uncharacterized protein</fullName>
    </submittedName>
</protein>
<proteinExistence type="predicted"/>
<feature type="region of interest" description="Disordered" evidence="1">
    <location>
        <begin position="1"/>
        <end position="43"/>
    </location>
</feature>
<reference evidence="2 3" key="1">
    <citation type="submission" date="2021-02" db="EMBL/GenBank/DDBJ databases">
        <title>Genome assembly of Pseudopithomyces chartarum.</title>
        <authorList>
            <person name="Jauregui R."/>
            <person name="Singh J."/>
            <person name="Voisey C."/>
        </authorList>
    </citation>
    <scope>NUCLEOTIDE SEQUENCE [LARGE SCALE GENOMIC DNA]</scope>
    <source>
        <strain evidence="2 3">AGR01</strain>
    </source>
</reference>
<feature type="compositionally biased region" description="Polar residues" evidence="1">
    <location>
        <begin position="22"/>
        <end position="43"/>
    </location>
</feature>
<sequence>MNNLAFRPKKPSSANPEAMPAPTTTPSTVDPQPTNTEPDQAQNINPCLMTSKEVPNRAHRIAIRTLFRQWHDGHFFVWARKYIERHGRKRLYNDAFRNWKRMALFALRAYMQRTTGSERNDVVEALKVIDGTKYFVGGIRATLREDLILSRDDDSVLVDMLTRMSLTRAWKKEEIETLRALKCL</sequence>
<accession>A0AAN6LN25</accession>
<comment type="caution">
    <text evidence="2">The sequence shown here is derived from an EMBL/GenBank/DDBJ whole genome shotgun (WGS) entry which is preliminary data.</text>
</comment>
<dbReference type="EMBL" id="WVTA01000021">
    <property type="protein sequence ID" value="KAK3197268.1"/>
    <property type="molecule type" value="Genomic_DNA"/>
</dbReference>
<evidence type="ECO:0000313" key="2">
    <source>
        <dbReference type="EMBL" id="KAK3197268.1"/>
    </source>
</evidence>
<organism evidence="2 3">
    <name type="scientific">Pseudopithomyces chartarum</name>
    <dbReference type="NCBI Taxonomy" id="1892770"/>
    <lineage>
        <taxon>Eukaryota</taxon>
        <taxon>Fungi</taxon>
        <taxon>Dikarya</taxon>
        <taxon>Ascomycota</taxon>
        <taxon>Pezizomycotina</taxon>
        <taxon>Dothideomycetes</taxon>
        <taxon>Pleosporomycetidae</taxon>
        <taxon>Pleosporales</taxon>
        <taxon>Massarineae</taxon>
        <taxon>Didymosphaeriaceae</taxon>
        <taxon>Pseudopithomyces</taxon>
    </lineage>
</organism>
<dbReference type="AlphaFoldDB" id="A0AAN6LN25"/>
<keyword evidence="3" id="KW-1185">Reference proteome</keyword>
<evidence type="ECO:0000256" key="1">
    <source>
        <dbReference type="SAM" id="MobiDB-lite"/>
    </source>
</evidence>
<name>A0AAN6LN25_9PLEO</name>